<protein>
    <submittedName>
        <fullName evidence="3">Uncharacterized protein</fullName>
    </submittedName>
</protein>
<sequence length="557" mass="64114">MVRIQHVSSYFMPLFCSSNPYIVTSALVVTLSVFLGMFLSSNLLLDHYYDDPLMFKPNSQDYFRTVLLGMFSPFLFYFVKFLVFNISDKYIFLNLFIDFTLNFWFMLIIIIGLAYPQIQEQGDNYSILTDDGDYASSEWHIIPRQSYLFGIAWCLGEFVIGLVSNLFCYRETSTDPILNKDEFTNEDNLNNDLLNNTFERKSILSARGNITLSQCVKVRTNSSTLSNNVYSGSYENSKPKYGSTDVKVLQNHDSKQSIKPDSKSDNLEAKIILVNPNDNSLKLTTKDTLDDSIDLSRGGQSSFQKRSLDGSQYINGYDERFVIHFSPITSKRELTKGLVVLTWTVLSNIFLTIGQSLMMSIYFIYVRGHEKLFTKVVIYFGSRSIVFFLFCAITPLSILNFIIGIFIFFWKDYEESQNKYTDSESEDELGTELDGNSEPNKRPRSKSIIDFYHNYNSNSNYGSASNNLSSTTLIRQPDFSSPMDINEGPNSMLLLMDSSEFYPQEEYYNNDPKFVRFIKIVIGYWRKLGTDKNSILLMMMLWSATMFIGSLYCTILQ</sequence>
<feature type="transmembrane region" description="Helical" evidence="2">
    <location>
        <begin position="385"/>
        <end position="410"/>
    </location>
</feature>
<feature type="transmembrane region" description="Helical" evidence="2">
    <location>
        <begin position="65"/>
        <end position="84"/>
    </location>
</feature>
<dbReference type="FunCoup" id="A7TLC0">
    <property type="interactions" value="23"/>
</dbReference>
<keyword evidence="2" id="KW-1133">Transmembrane helix</keyword>
<name>A7TLC0_VANPO</name>
<evidence type="ECO:0000256" key="2">
    <source>
        <dbReference type="SAM" id="Phobius"/>
    </source>
</evidence>
<keyword evidence="4" id="KW-1185">Reference proteome</keyword>
<dbReference type="GeneID" id="5545091"/>
<feature type="region of interest" description="Disordered" evidence="1">
    <location>
        <begin position="421"/>
        <end position="444"/>
    </location>
</feature>
<dbReference type="RefSeq" id="XP_001644759.1">
    <property type="nucleotide sequence ID" value="XM_001644709.1"/>
</dbReference>
<feature type="transmembrane region" description="Helical" evidence="2">
    <location>
        <begin position="338"/>
        <end position="365"/>
    </location>
</feature>
<dbReference type="HOGENOM" id="CLU_036939_0_0_1"/>
<dbReference type="OMA" id="YIFGISW"/>
<gene>
    <name evidence="3" type="ORF">Kpol_1020p7</name>
</gene>
<feature type="transmembrane region" description="Helical" evidence="2">
    <location>
        <begin position="535"/>
        <end position="555"/>
    </location>
</feature>
<dbReference type="InParanoid" id="A7TLC0"/>
<dbReference type="eggNOG" id="ENOG502QW37">
    <property type="taxonomic scope" value="Eukaryota"/>
</dbReference>
<evidence type="ECO:0000256" key="1">
    <source>
        <dbReference type="SAM" id="MobiDB-lite"/>
    </source>
</evidence>
<dbReference type="PhylomeDB" id="A7TLC0"/>
<reference evidence="3 4" key="1">
    <citation type="journal article" date="2007" name="Proc. Natl. Acad. Sci. U.S.A.">
        <title>Independent sorting-out of thousands of duplicated gene pairs in two yeast species descended from a whole-genome duplication.</title>
        <authorList>
            <person name="Scannell D.R."/>
            <person name="Frank A.C."/>
            <person name="Conant G.C."/>
            <person name="Byrne K.P."/>
            <person name="Woolfit M."/>
            <person name="Wolfe K.H."/>
        </authorList>
    </citation>
    <scope>NUCLEOTIDE SEQUENCE [LARGE SCALE GENOMIC DNA]</scope>
    <source>
        <strain evidence="4">ATCC 22028 / DSM 70294 / BCRC 21397 / CBS 2163 / NBRC 10782 / NRRL Y-8283 / UCD 57-17</strain>
    </source>
</reference>
<dbReference type="OrthoDB" id="4033420at2759"/>
<dbReference type="GO" id="GO:0000329">
    <property type="term" value="C:fungal-type vacuole membrane"/>
    <property type="evidence" value="ECO:0007669"/>
    <property type="project" value="EnsemblFungi"/>
</dbReference>
<dbReference type="KEGG" id="vpo:Kpol_1020p7"/>
<feature type="transmembrane region" description="Helical" evidence="2">
    <location>
        <begin position="91"/>
        <end position="115"/>
    </location>
</feature>
<keyword evidence="2" id="KW-0812">Transmembrane</keyword>
<evidence type="ECO:0000313" key="4">
    <source>
        <dbReference type="Proteomes" id="UP000000267"/>
    </source>
</evidence>
<feature type="transmembrane region" description="Helical" evidence="2">
    <location>
        <begin position="147"/>
        <end position="169"/>
    </location>
</feature>
<keyword evidence="2" id="KW-0472">Membrane</keyword>
<dbReference type="AlphaFoldDB" id="A7TLC0"/>
<accession>A7TLC0</accession>
<proteinExistence type="predicted"/>
<dbReference type="Proteomes" id="UP000000267">
    <property type="component" value="Unassembled WGS sequence"/>
</dbReference>
<organism evidence="4">
    <name type="scientific">Vanderwaltozyma polyspora (strain ATCC 22028 / DSM 70294 / BCRC 21397 / CBS 2163 / NBRC 10782 / NRRL Y-8283 / UCD 57-17)</name>
    <name type="common">Kluyveromyces polysporus</name>
    <dbReference type="NCBI Taxonomy" id="436907"/>
    <lineage>
        <taxon>Eukaryota</taxon>
        <taxon>Fungi</taxon>
        <taxon>Dikarya</taxon>
        <taxon>Ascomycota</taxon>
        <taxon>Saccharomycotina</taxon>
        <taxon>Saccharomycetes</taxon>
        <taxon>Saccharomycetales</taxon>
        <taxon>Saccharomycetaceae</taxon>
        <taxon>Vanderwaltozyma</taxon>
    </lineage>
</organism>
<dbReference type="GO" id="GO:1904262">
    <property type="term" value="P:negative regulation of TORC1 signaling"/>
    <property type="evidence" value="ECO:0007669"/>
    <property type="project" value="EnsemblFungi"/>
</dbReference>
<feature type="transmembrane region" description="Helical" evidence="2">
    <location>
        <begin position="21"/>
        <end position="45"/>
    </location>
</feature>
<evidence type="ECO:0000313" key="3">
    <source>
        <dbReference type="EMBL" id="EDO16901.1"/>
    </source>
</evidence>
<dbReference type="EMBL" id="DS480414">
    <property type="protein sequence ID" value="EDO16901.1"/>
    <property type="molecule type" value="Genomic_DNA"/>
</dbReference>